<dbReference type="PANTHER" id="PTHR11782">
    <property type="entry name" value="ADENOSINE/GUANOSINE DIPHOSPHATASE"/>
    <property type="match status" value="1"/>
</dbReference>
<accession>A0A8T0RUG3</accession>
<dbReference type="Pfam" id="PF01150">
    <property type="entry name" value="GDA1_CD39"/>
    <property type="match status" value="1"/>
</dbReference>
<gene>
    <name evidence="3" type="ORF">PVAP13_5NG373000</name>
</gene>
<dbReference type="Gene3D" id="3.30.420.150">
    <property type="entry name" value="Exopolyphosphatase. Domain 2"/>
    <property type="match status" value="1"/>
</dbReference>
<comment type="caution">
    <text evidence="3">The sequence shown here is derived from an EMBL/GenBank/DDBJ whole genome shotgun (WGS) entry which is preliminary data.</text>
</comment>
<reference evidence="3" key="1">
    <citation type="submission" date="2020-05" db="EMBL/GenBank/DDBJ databases">
        <title>WGS assembly of Panicum virgatum.</title>
        <authorList>
            <person name="Lovell J.T."/>
            <person name="Jenkins J."/>
            <person name="Shu S."/>
            <person name="Juenger T.E."/>
            <person name="Schmutz J."/>
        </authorList>
    </citation>
    <scope>NUCLEOTIDE SEQUENCE</scope>
    <source>
        <strain evidence="3">AP13</strain>
    </source>
</reference>
<sequence>MLAGEKFCQGDWSKIKKYNSFDEGELLLCCFSSAYIIALLHDTLKMPLHHKRINVVNQIHGVPVDWALGAFIVQTALNRTDILHFEVEMASAEDDHMEKGFACRRCLAELTGVQAAALMYHRTIWVAAAFLLAQIKHVALLMKHVRNTTILRHLQWRNHHPTHLAQSKSLLLQELNHLL</sequence>
<keyword evidence="4" id="KW-1185">Reference proteome</keyword>
<protein>
    <submittedName>
        <fullName evidence="3">Uncharacterized protein</fullName>
    </submittedName>
</protein>
<name>A0A8T0RUG3_PANVG</name>
<dbReference type="GO" id="GO:0009134">
    <property type="term" value="P:nucleoside diphosphate catabolic process"/>
    <property type="evidence" value="ECO:0007669"/>
    <property type="project" value="TreeGrafter"/>
</dbReference>
<dbReference type="EMBL" id="CM029046">
    <property type="protein sequence ID" value="KAG2589597.1"/>
    <property type="molecule type" value="Genomic_DNA"/>
</dbReference>
<dbReference type="Gene3D" id="3.30.420.40">
    <property type="match status" value="1"/>
</dbReference>
<dbReference type="GO" id="GO:0016020">
    <property type="term" value="C:membrane"/>
    <property type="evidence" value="ECO:0007669"/>
    <property type="project" value="TreeGrafter"/>
</dbReference>
<dbReference type="Proteomes" id="UP000823388">
    <property type="component" value="Chromosome 5N"/>
</dbReference>
<dbReference type="PANTHER" id="PTHR11782:SF79">
    <property type="entry name" value="OS08G0436100 PROTEIN"/>
    <property type="match status" value="1"/>
</dbReference>
<evidence type="ECO:0000256" key="2">
    <source>
        <dbReference type="ARBA" id="ARBA00022801"/>
    </source>
</evidence>
<dbReference type="InterPro" id="IPR000407">
    <property type="entry name" value="GDA1_CD39_NTPase"/>
</dbReference>
<proteinExistence type="inferred from homology"/>
<organism evidence="3 4">
    <name type="scientific">Panicum virgatum</name>
    <name type="common">Blackwell switchgrass</name>
    <dbReference type="NCBI Taxonomy" id="38727"/>
    <lineage>
        <taxon>Eukaryota</taxon>
        <taxon>Viridiplantae</taxon>
        <taxon>Streptophyta</taxon>
        <taxon>Embryophyta</taxon>
        <taxon>Tracheophyta</taxon>
        <taxon>Spermatophyta</taxon>
        <taxon>Magnoliopsida</taxon>
        <taxon>Liliopsida</taxon>
        <taxon>Poales</taxon>
        <taxon>Poaceae</taxon>
        <taxon>PACMAD clade</taxon>
        <taxon>Panicoideae</taxon>
        <taxon>Panicodae</taxon>
        <taxon>Paniceae</taxon>
        <taxon>Panicinae</taxon>
        <taxon>Panicum</taxon>
        <taxon>Panicum sect. Hiantes</taxon>
    </lineage>
</organism>
<dbReference type="AlphaFoldDB" id="A0A8T0RUG3"/>
<evidence type="ECO:0000256" key="1">
    <source>
        <dbReference type="ARBA" id="ARBA00009283"/>
    </source>
</evidence>
<evidence type="ECO:0000313" key="3">
    <source>
        <dbReference type="EMBL" id="KAG2589597.1"/>
    </source>
</evidence>
<dbReference type="GO" id="GO:0017110">
    <property type="term" value="F:nucleoside diphosphate phosphatase activity"/>
    <property type="evidence" value="ECO:0007669"/>
    <property type="project" value="TreeGrafter"/>
</dbReference>
<keyword evidence="2" id="KW-0378">Hydrolase</keyword>
<evidence type="ECO:0000313" key="4">
    <source>
        <dbReference type="Proteomes" id="UP000823388"/>
    </source>
</evidence>
<comment type="similarity">
    <text evidence="1">Belongs to the GDA1/CD39 NTPase family.</text>
</comment>